<comment type="similarity">
    <text evidence="7 14">Belongs to the CobU/CobP family.</text>
</comment>
<keyword evidence="11 14" id="KW-0418">Kinase</keyword>
<evidence type="ECO:0000256" key="6">
    <source>
        <dbReference type="ARBA" id="ARBA00005159"/>
    </source>
</evidence>
<evidence type="ECO:0000256" key="5">
    <source>
        <dbReference type="ARBA" id="ARBA00004692"/>
    </source>
</evidence>
<name>A0A8H9C5S7_9HYPH</name>
<dbReference type="CDD" id="cd00544">
    <property type="entry name" value="CobU"/>
    <property type="match status" value="1"/>
</dbReference>
<comment type="pathway">
    <text evidence="5 14">Cofactor biosynthesis; adenosylcobalamin biosynthesis; adenosylcobalamin from cob(II)yrinate a,c-diamide: step 6/7.</text>
</comment>
<dbReference type="InterPro" id="IPR003203">
    <property type="entry name" value="CobU/CobP"/>
</dbReference>
<keyword evidence="9 14" id="KW-0808">Transferase</keyword>
<comment type="pathway">
    <text evidence="6 14">Cofactor biosynthesis; adenosylcobalamin biosynthesis; adenosylcobalamin from cob(II)yrinate a,c-diamide: step 5/7.</text>
</comment>
<keyword evidence="10 14" id="KW-0547">Nucleotide-binding</keyword>
<evidence type="ECO:0000256" key="12">
    <source>
        <dbReference type="ARBA" id="ARBA00022840"/>
    </source>
</evidence>
<evidence type="ECO:0000256" key="10">
    <source>
        <dbReference type="ARBA" id="ARBA00022741"/>
    </source>
</evidence>
<evidence type="ECO:0000256" key="13">
    <source>
        <dbReference type="ARBA" id="ARBA00023134"/>
    </source>
</evidence>
<evidence type="ECO:0000256" key="9">
    <source>
        <dbReference type="ARBA" id="ARBA00022679"/>
    </source>
</evidence>
<keyword evidence="13 14" id="KW-0342">GTP-binding</keyword>
<dbReference type="PANTHER" id="PTHR34848:SF1">
    <property type="entry name" value="BIFUNCTIONAL ADENOSYLCOBALAMIN BIOSYNTHESIS PROTEIN COBU"/>
    <property type="match status" value="1"/>
</dbReference>
<dbReference type="GO" id="GO:0005524">
    <property type="term" value="F:ATP binding"/>
    <property type="evidence" value="ECO:0007669"/>
    <property type="project" value="UniProtKB-UniRule"/>
</dbReference>
<feature type="binding site" evidence="16">
    <location>
        <begin position="29"/>
        <end position="36"/>
    </location>
    <ligand>
        <name>GTP</name>
        <dbReference type="ChEBI" id="CHEBI:37565"/>
    </ligand>
</feature>
<dbReference type="GO" id="GO:0009236">
    <property type="term" value="P:cobalamin biosynthetic process"/>
    <property type="evidence" value="ECO:0007669"/>
    <property type="project" value="UniProtKB-UniRule"/>
</dbReference>
<feature type="binding site" evidence="16">
    <location>
        <begin position="54"/>
        <end position="56"/>
    </location>
    <ligand>
        <name>GTP</name>
        <dbReference type="ChEBI" id="CHEBI:37565"/>
    </ligand>
</feature>
<dbReference type="KEGG" id="mind:mvi_30630"/>
<dbReference type="AlphaFoldDB" id="A0A8H9C5S7"/>
<dbReference type="EC" id="2.7.7.62" evidence="14"/>
<evidence type="ECO:0000256" key="16">
    <source>
        <dbReference type="PIRSR" id="PIRSR006135-2"/>
    </source>
</evidence>
<dbReference type="EC" id="2.7.1.156" evidence="14"/>
<evidence type="ECO:0000256" key="2">
    <source>
        <dbReference type="ARBA" id="ARBA00000711"/>
    </source>
</evidence>
<comment type="catalytic activity">
    <reaction evidence="3">
        <text>adenosylcob(III)inamide + GTP = adenosylcob(III)inamide phosphate + GDP + H(+)</text>
        <dbReference type="Rhea" id="RHEA:15765"/>
        <dbReference type="ChEBI" id="CHEBI:2480"/>
        <dbReference type="ChEBI" id="CHEBI:15378"/>
        <dbReference type="ChEBI" id="CHEBI:37565"/>
        <dbReference type="ChEBI" id="CHEBI:58189"/>
        <dbReference type="ChEBI" id="CHEBI:58502"/>
        <dbReference type="EC" id="2.7.1.156"/>
    </reaction>
</comment>
<dbReference type="SUPFAM" id="SSF52540">
    <property type="entry name" value="P-loop containing nucleoside triphosphate hydrolases"/>
    <property type="match status" value="1"/>
</dbReference>
<dbReference type="Gene3D" id="3.40.50.300">
    <property type="entry name" value="P-loop containing nucleotide triphosphate hydrolases"/>
    <property type="match status" value="1"/>
</dbReference>
<gene>
    <name evidence="18" type="ORF">mvi_30630</name>
</gene>
<dbReference type="Proteomes" id="UP000663508">
    <property type="component" value="Chromosome"/>
</dbReference>
<evidence type="ECO:0000313" key="19">
    <source>
        <dbReference type="Proteomes" id="UP000663508"/>
    </source>
</evidence>
<dbReference type="PIRSF" id="PIRSF006135">
    <property type="entry name" value="CobU"/>
    <property type="match status" value="1"/>
</dbReference>
<keyword evidence="8 14" id="KW-0169">Cobalamin biosynthesis</keyword>
<evidence type="ECO:0000256" key="1">
    <source>
        <dbReference type="ARBA" id="ARBA00000312"/>
    </source>
</evidence>
<evidence type="ECO:0000256" key="8">
    <source>
        <dbReference type="ARBA" id="ARBA00022573"/>
    </source>
</evidence>
<evidence type="ECO:0000256" key="4">
    <source>
        <dbReference type="ARBA" id="ARBA00003889"/>
    </source>
</evidence>
<sequence length="193" mass="20624">MDFHPTPAPEESSVPDETRAAPRLTLVLGGARSGKSAYAEGLVSARAGPWLYVATAQGWDDEMRERIALHRARRPPPWETVDAPRDLAGAIRRAPPGRPVLVDCLTLWLTNAMLDEEADLAAEVAALLAACAAAPGPLVLVSNEVGFGIVPENALARRFRDEAGRLHQRLGALADRVVLVVAGLPMTIKGETQ</sequence>
<reference evidence="18" key="1">
    <citation type="submission" date="2020-11" db="EMBL/GenBank/DDBJ databases">
        <title>Complete genome sequence of a novel pathogenic Methylobacterium strain isolated from rice in Vietnam.</title>
        <authorList>
            <person name="Lai K."/>
            <person name="Okazaki S."/>
            <person name="Higashi K."/>
            <person name="Mori H."/>
            <person name="Toyoda A."/>
            <person name="Kurokawa K."/>
        </authorList>
    </citation>
    <scope>NUCLEOTIDE SEQUENCE</scope>
    <source>
        <strain evidence="18">VL1</strain>
    </source>
</reference>
<evidence type="ECO:0000256" key="3">
    <source>
        <dbReference type="ARBA" id="ARBA00001522"/>
    </source>
</evidence>
<dbReference type="PANTHER" id="PTHR34848">
    <property type="match status" value="1"/>
</dbReference>
<dbReference type="NCBIfam" id="NF004469">
    <property type="entry name" value="PRK05800.1"/>
    <property type="match status" value="1"/>
</dbReference>
<feature type="binding site" evidence="16">
    <location>
        <begin position="71"/>
        <end position="74"/>
    </location>
    <ligand>
        <name>GTP</name>
        <dbReference type="ChEBI" id="CHEBI:37565"/>
    </ligand>
</feature>
<evidence type="ECO:0000313" key="18">
    <source>
        <dbReference type="EMBL" id="BCM84602.1"/>
    </source>
</evidence>
<comment type="function">
    <text evidence="4 14">Catalyzes ATP-dependent phosphorylation of adenosylcobinamide and addition of GMP to adenosylcobinamide phosphate.</text>
</comment>
<feature type="region of interest" description="Disordered" evidence="17">
    <location>
        <begin position="1"/>
        <end position="21"/>
    </location>
</feature>
<evidence type="ECO:0000256" key="17">
    <source>
        <dbReference type="SAM" id="MobiDB-lite"/>
    </source>
</evidence>
<keyword evidence="12 14" id="KW-0067">ATP-binding</keyword>
<dbReference type="GO" id="GO:0008820">
    <property type="term" value="F:cobinamide phosphate guanylyltransferase activity"/>
    <property type="evidence" value="ECO:0007669"/>
    <property type="project" value="UniProtKB-UniRule"/>
</dbReference>
<feature type="active site" description="GMP-histidine intermediate" evidence="15">
    <location>
        <position position="70"/>
    </location>
</feature>
<organism evidence="18 19">
    <name type="scientific">Methylobacterium indicum</name>
    <dbReference type="NCBI Taxonomy" id="1775910"/>
    <lineage>
        <taxon>Bacteria</taxon>
        <taxon>Pseudomonadati</taxon>
        <taxon>Pseudomonadota</taxon>
        <taxon>Alphaproteobacteria</taxon>
        <taxon>Hyphomicrobiales</taxon>
        <taxon>Methylobacteriaceae</taxon>
        <taxon>Methylobacterium</taxon>
    </lineage>
</organism>
<dbReference type="GO" id="GO:0005525">
    <property type="term" value="F:GTP binding"/>
    <property type="evidence" value="ECO:0007669"/>
    <property type="project" value="UniProtKB-UniRule"/>
</dbReference>
<dbReference type="Pfam" id="PF02283">
    <property type="entry name" value="CobU"/>
    <property type="match status" value="1"/>
</dbReference>
<evidence type="ECO:0000256" key="15">
    <source>
        <dbReference type="PIRSR" id="PIRSR006135-1"/>
    </source>
</evidence>
<accession>A0A8H9C5S7</accession>
<dbReference type="InterPro" id="IPR027417">
    <property type="entry name" value="P-loop_NTPase"/>
</dbReference>
<dbReference type="UniPathway" id="UPA00148">
    <property type="reaction ID" value="UER00236"/>
</dbReference>
<evidence type="ECO:0000256" key="11">
    <source>
        <dbReference type="ARBA" id="ARBA00022777"/>
    </source>
</evidence>
<evidence type="ECO:0000256" key="14">
    <source>
        <dbReference type="PIRNR" id="PIRNR006135"/>
    </source>
</evidence>
<feature type="binding site" evidence="16">
    <location>
        <position position="103"/>
    </location>
    <ligand>
        <name>GTP</name>
        <dbReference type="ChEBI" id="CHEBI:37565"/>
    </ligand>
</feature>
<dbReference type="GO" id="GO:0043752">
    <property type="term" value="F:adenosylcobinamide kinase activity"/>
    <property type="evidence" value="ECO:0007669"/>
    <property type="project" value="UniProtKB-EC"/>
</dbReference>
<protein>
    <recommendedName>
        <fullName evidence="14">Bifunctional adenosylcobalamin biosynthesis protein</fullName>
        <ecNumber evidence="14">2.7.1.156</ecNumber>
        <ecNumber evidence="14">2.7.7.62</ecNumber>
    </recommendedName>
</protein>
<dbReference type="EMBL" id="AP024145">
    <property type="protein sequence ID" value="BCM84602.1"/>
    <property type="molecule type" value="Genomic_DNA"/>
</dbReference>
<comment type="catalytic activity">
    <reaction evidence="2 14">
        <text>adenosylcob(III)inamide phosphate + GTP + H(+) = adenosylcob(III)inamide-GDP + diphosphate</text>
        <dbReference type="Rhea" id="RHEA:22712"/>
        <dbReference type="ChEBI" id="CHEBI:15378"/>
        <dbReference type="ChEBI" id="CHEBI:33019"/>
        <dbReference type="ChEBI" id="CHEBI:37565"/>
        <dbReference type="ChEBI" id="CHEBI:58502"/>
        <dbReference type="ChEBI" id="CHEBI:60487"/>
        <dbReference type="EC" id="2.7.7.62"/>
    </reaction>
</comment>
<evidence type="ECO:0000256" key="7">
    <source>
        <dbReference type="ARBA" id="ARBA00007490"/>
    </source>
</evidence>
<proteinExistence type="inferred from homology"/>
<comment type="catalytic activity">
    <reaction evidence="1 14">
        <text>adenosylcob(III)inamide + ATP = adenosylcob(III)inamide phosphate + ADP + H(+)</text>
        <dbReference type="Rhea" id="RHEA:15769"/>
        <dbReference type="ChEBI" id="CHEBI:2480"/>
        <dbReference type="ChEBI" id="CHEBI:15378"/>
        <dbReference type="ChEBI" id="CHEBI:30616"/>
        <dbReference type="ChEBI" id="CHEBI:58502"/>
        <dbReference type="ChEBI" id="CHEBI:456216"/>
        <dbReference type="EC" id="2.7.1.156"/>
    </reaction>
</comment>